<evidence type="ECO:0000313" key="2">
    <source>
        <dbReference type="Proteomes" id="UP000075515"/>
    </source>
</evidence>
<organism evidence="1 2">
    <name type="scientific">Sorangium cellulosum</name>
    <name type="common">Polyangium cellulosum</name>
    <dbReference type="NCBI Taxonomy" id="56"/>
    <lineage>
        <taxon>Bacteria</taxon>
        <taxon>Pseudomonadati</taxon>
        <taxon>Myxococcota</taxon>
        <taxon>Polyangia</taxon>
        <taxon>Polyangiales</taxon>
        <taxon>Polyangiaceae</taxon>
        <taxon>Sorangium</taxon>
    </lineage>
</organism>
<dbReference type="Proteomes" id="UP000075515">
    <property type="component" value="Unassembled WGS sequence"/>
</dbReference>
<proteinExistence type="predicted"/>
<dbReference type="EMBL" id="JEMC01002082">
    <property type="protein sequence ID" value="KYF90927.1"/>
    <property type="molecule type" value="Genomic_DNA"/>
</dbReference>
<protein>
    <submittedName>
        <fullName evidence="1">Uncharacterized protein</fullName>
    </submittedName>
</protein>
<reference evidence="1 2" key="1">
    <citation type="submission" date="2014-02" db="EMBL/GenBank/DDBJ databases">
        <title>The small core and large imbalanced accessory genome model reveals a collaborative survival strategy of Sorangium cellulosum strains in nature.</title>
        <authorList>
            <person name="Han K."/>
            <person name="Peng R."/>
            <person name="Blom J."/>
            <person name="Li Y.-Z."/>
        </authorList>
    </citation>
    <scope>NUCLEOTIDE SEQUENCE [LARGE SCALE GENOMIC DNA]</scope>
    <source>
        <strain evidence="1 2">So0149</strain>
    </source>
</reference>
<dbReference type="Gene3D" id="2.180.10.10">
    <property type="entry name" value="RHS repeat-associated core"/>
    <property type="match status" value="1"/>
</dbReference>
<evidence type="ECO:0000313" key="1">
    <source>
        <dbReference type="EMBL" id="KYF90927.1"/>
    </source>
</evidence>
<gene>
    <name evidence="1" type="ORF">BE18_05450</name>
</gene>
<accession>A0A150T384</accession>
<sequence>MLYYHPDHLGSTQYVTDQDQQLSQHVEYLPTGELWTDQTDSRFQNRQPYLFNGKELDLSTWLYHYGARSYDHGRILSAGDYVDDVGKSLGNLLEYL</sequence>
<dbReference type="AlphaFoldDB" id="A0A150T384"/>
<comment type="caution">
    <text evidence="1">The sequence shown here is derived from an EMBL/GenBank/DDBJ whole genome shotgun (WGS) entry which is preliminary data.</text>
</comment>
<name>A0A150T384_SORCE</name>